<proteinExistence type="predicted"/>
<accession>A0A561SLA8</accession>
<dbReference type="Proteomes" id="UP000321261">
    <property type="component" value="Unassembled WGS sequence"/>
</dbReference>
<dbReference type="RefSeq" id="WP_212612375.1">
    <property type="nucleotide sequence ID" value="NZ_VIWU01000001.1"/>
</dbReference>
<protein>
    <submittedName>
        <fullName evidence="2">Uncharacterized protein DUF2399</fullName>
    </submittedName>
</protein>
<evidence type="ECO:0000313" key="2">
    <source>
        <dbReference type="EMBL" id="TWF75664.1"/>
    </source>
</evidence>
<evidence type="ECO:0000313" key="3">
    <source>
        <dbReference type="Proteomes" id="UP000321261"/>
    </source>
</evidence>
<gene>
    <name evidence="2" type="ORF">FHX44_111548</name>
</gene>
<dbReference type="EMBL" id="VIWU01000001">
    <property type="protein sequence ID" value="TWF75664.1"/>
    <property type="molecule type" value="Genomic_DNA"/>
</dbReference>
<name>A0A561SLA8_9PSEU</name>
<dbReference type="AlphaFoldDB" id="A0A561SLA8"/>
<organism evidence="2 3">
    <name type="scientific">Pseudonocardia hierapolitana</name>
    <dbReference type="NCBI Taxonomy" id="1128676"/>
    <lineage>
        <taxon>Bacteria</taxon>
        <taxon>Bacillati</taxon>
        <taxon>Actinomycetota</taxon>
        <taxon>Actinomycetes</taxon>
        <taxon>Pseudonocardiales</taxon>
        <taxon>Pseudonocardiaceae</taxon>
        <taxon>Pseudonocardia</taxon>
    </lineage>
</organism>
<dbReference type="InterPro" id="IPR024465">
    <property type="entry name" value="DUF2399"/>
</dbReference>
<comment type="caution">
    <text evidence="2">The sequence shown here is derived from an EMBL/GenBank/DDBJ whole genome shotgun (WGS) entry which is preliminary data.</text>
</comment>
<dbReference type="Pfam" id="PF09664">
    <property type="entry name" value="DUF2399"/>
    <property type="match status" value="1"/>
</dbReference>
<feature type="domain" description="DUF2399" evidence="1">
    <location>
        <begin position="12"/>
        <end position="88"/>
    </location>
</feature>
<keyword evidence="3" id="KW-1185">Reference proteome</keyword>
<sequence>MALARGGRKERYDWGGCAIGNVMFGRLPVAPRRFDAAAYRRSALHGAGRPLTGEPVVCSWDPELAEAMRVMGHGVEDEHVLAEFLADLHAG</sequence>
<evidence type="ECO:0000259" key="1">
    <source>
        <dbReference type="Pfam" id="PF09664"/>
    </source>
</evidence>
<reference evidence="2 3" key="1">
    <citation type="submission" date="2019-06" db="EMBL/GenBank/DDBJ databases">
        <title>Sequencing the genomes of 1000 actinobacteria strains.</title>
        <authorList>
            <person name="Klenk H.-P."/>
        </authorList>
    </citation>
    <scope>NUCLEOTIDE SEQUENCE [LARGE SCALE GENOMIC DNA]</scope>
    <source>
        <strain evidence="2 3">DSM 45671</strain>
    </source>
</reference>